<dbReference type="RefSeq" id="XP_007931650.1">
    <property type="nucleotide sequence ID" value="XM_007933459.1"/>
</dbReference>
<name>M3AKB1_PSEFD</name>
<dbReference type="HOGENOM" id="CLU_912535_0_0_1"/>
<dbReference type="VEuPathDB" id="FungiDB:MYCFIDRAFT_179366"/>
<evidence type="ECO:0000313" key="1">
    <source>
        <dbReference type="EMBL" id="EME77902.1"/>
    </source>
</evidence>
<dbReference type="KEGG" id="pfj:MYCFIDRAFT_179366"/>
<accession>M3AKB1</accession>
<reference evidence="1 2" key="1">
    <citation type="journal article" date="2012" name="PLoS Pathog.">
        <title>Diverse lifestyles and strategies of plant pathogenesis encoded in the genomes of eighteen Dothideomycetes fungi.</title>
        <authorList>
            <person name="Ohm R.A."/>
            <person name="Feau N."/>
            <person name="Henrissat B."/>
            <person name="Schoch C.L."/>
            <person name="Horwitz B.A."/>
            <person name="Barry K.W."/>
            <person name="Condon B.J."/>
            <person name="Copeland A.C."/>
            <person name="Dhillon B."/>
            <person name="Glaser F."/>
            <person name="Hesse C.N."/>
            <person name="Kosti I."/>
            <person name="LaButti K."/>
            <person name="Lindquist E.A."/>
            <person name="Lucas S."/>
            <person name="Salamov A.A."/>
            <person name="Bradshaw R.E."/>
            <person name="Ciuffetti L."/>
            <person name="Hamelin R.C."/>
            <person name="Kema G.H.J."/>
            <person name="Lawrence C."/>
            <person name="Scott J.A."/>
            <person name="Spatafora J.W."/>
            <person name="Turgeon B.G."/>
            <person name="de Wit P.J.G.M."/>
            <person name="Zhong S."/>
            <person name="Goodwin S.B."/>
            <person name="Grigoriev I.V."/>
        </authorList>
    </citation>
    <scope>NUCLEOTIDE SEQUENCE [LARGE SCALE GENOMIC DNA]</scope>
    <source>
        <strain evidence="1 2">CIRAD86</strain>
    </source>
</reference>
<dbReference type="Proteomes" id="UP000016932">
    <property type="component" value="Unassembled WGS sequence"/>
</dbReference>
<dbReference type="GeneID" id="19334111"/>
<evidence type="ECO:0000313" key="2">
    <source>
        <dbReference type="Proteomes" id="UP000016932"/>
    </source>
</evidence>
<gene>
    <name evidence="1" type="ORF">MYCFIDRAFT_179366</name>
</gene>
<keyword evidence="2" id="KW-1185">Reference proteome</keyword>
<dbReference type="AlphaFoldDB" id="M3AKB1"/>
<organism evidence="1 2">
    <name type="scientific">Pseudocercospora fijiensis (strain CIRAD86)</name>
    <name type="common">Black leaf streak disease fungus</name>
    <name type="synonym">Mycosphaerella fijiensis</name>
    <dbReference type="NCBI Taxonomy" id="383855"/>
    <lineage>
        <taxon>Eukaryota</taxon>
        <taxon>Fungi</taxon>
        <taxon>Dikarya</taxon>
        <taxon>Ascomycota</taxon>
        <taxon>Pezizomycotina</taxon>
        <taxon>Dothideomycetes</taxon>
        <taxon>Dothideomycetidae</taxon>
        <taxon>Mycosphaerellales</taxon>
        <taxon>Mycosphaerellaceae</taxon>
        <taxon>Pseudocercospora</taxon>
    </lineage>
</organism>
<proteinExistence type="predicted"/>
<sequence length="305" mass="34112">MEHYATMGSLSEVFHGIPGLSYDRICRSHLRGCATMAGIVAIIIDIGGGESDRIPMRLLAVFVQSTVSNTSSTFERDFDFNIVQIVLAVSNGDCERKNKLLTTLSQRQAYIPDTTDTITNAYIHRHTESRRDILLRFGQEHSARAKRLRLPSWNLLSPSHLDQFHSQKDELPTWFEQGSAIPRSTTELGERNVNGQRVPSDPLYITLQNAPADSRACGHSDGQPHVRSFRWAAARAVIQMGSRTCGHSDGQPHVRSFRWAAARAVIQMGSRTCGHSDGQPHVRSFRWAAAKMEVVYIVYYTGVHP</sequence>
<dbReference type="EMBL" id="KB446564">
    <property type="protein sequence ID" value="EME77902.1"/>
    <property type="molecule type" value="Genomic_DNA"/>
</dbReference>
<protein>
    <submittedName>
        <fullName evidence="1">Uncharacterized protein</fullName>
    </submittedName>
</protein>